<accession>A0A0D7AT42</accession>
<proteinExistence type="predicted"/>
<protein>
    <submittedName>
        <fullName evidence="1">Uncharacterized protein</fullName>
    </submittedName>
</protein>
<keyword evidence="2" id="KW-1185">Reference proteome</keyword>
<dbReference type="AlphaFoldDB" id="A0A0D7AT42"/>
<name>A0A0D7AT42_9AGAR</name>
<dbReference type="Proteomes" id="UP000054007">
    <property type="component" value="Unassembled WGS sequence"/>
</dbReference>
<gene>
    <name evidence="1" type="ORF">CYLTODRAFT_315699</name>
</gene>
<reference evidence="1 2" key="1">
    <citation type="journal article" date="2015" name="Fungal Genet. Biol.">
        <title>Evolution of novel wood decay mechanisms in Agaricales revealed by the genome sequences of Fistulina hepatica and Cylindrobasidium torrendii.</title>
        <authorList>
            <person name="Floudas D."/>
            <person name="Held B.W."/>
            <person name="Riley R."/>
            <person name="Nagy L.G."/>
            <person name="Koehler G."/>
            <person name="Ransdell A.S."/>
            <person name="Younus H."/>
            <person name="Chow J."/>
            <person name="Chiniquy J."/>
            <person name="Lipzen A."/>
            <person name="Tritt A."/>
            <person name="Sun H."/>
            <person name="Haridas S."/>
            <person name="LaButti K."/>
            <person name="Ohm R.A."/>
            <person name="Kues U."/>
            <person name="Blanchette R.A."/>
            <person name="Grigoriev I.V."/>
            <person name="Minto R.E."/>
            <person name="Hibbett D.S."/>
        </authorList>
    </citation>
    <scope>NUCLEOTIDE SEQUENCE [LARGE SCALE GENOMIC DNA]</scope>
    <source>
        <strain evidence="1 2">FP15055 ss-10</strain>
    </source>
</reference>
<feature type="non-terminal residue" evidence="1">
    <location>
        <position position="474"/>
    </location>
</feature>
<feature type="non-terminal residue" evidence="1">
    <location>
        <position position="1"/>
    </location>
</feature>
<dbReference type="STRING" id="1314674.A0A0D7AT42"/>
<dbReference type="OrthoDB" id="2691851at2759"/>
<organism evidence="1 2">
    <name type="scientific">Cylindrobasidium torrendii FP15055 ss-10</name>
    <dbReference type="NCBI Taxonomy" id="1314674"/>
    <lineage>
        <taxon>Eukaryota</taxon>
        <taxon>Fungi</taxon>
        <taxon>Dikarya</taxon>
        <taxon>Basidiomycota</taxon>
        <taxon>Agaricomycotina</taxon>
        <taxon>Agaricomycetes</taxon>
        <taxon>Agaricomycetidae</taxon>
        <taxon>Agaricales</taxon>
        <taxon>Marasmiineae</taxon>
        <taxon>Physalacriaceae</taxon>
        <taxon>Cylindrobasidium</taxon>
    </lineage>
</organism>
<sequence>NYKRLKERHQKLQDQCDEFFELVSTNDVPELGRAMSASRNAREGFGALISRVKRLIQRISRPRSYTAKLHDLSTLFYELGGAGAVYAANHALTLPSMRVIQKLRAKFKIAISVAAVRLGDVSKNISVFFGSTPSVRVLHTLALDEINAQSRTCYMRSTDEIGGLCREHVGYLDSVKMGDTLDTAMDASKAVREGRVHIGKEVTCAAIFRHAAEGYGAKPVLLSSTCKQGKWEDGVRIMKTILEAWALSPDGATRNGPLGSISSDGDSQRRLSMYYICMERELGADDSITRYLQGMTGLNLYTGIGNITMDFDYKHIFKRVCTLLCSKEGLLVNGVLVNKLLVAKWLEKLTGHDWSDTSIHALLNPKDAQDVPRAVLLLQRISDLAKIDANTLHSPSEQAVLQAFRLLGGAIEALLEPFLNRALSLSEQLESLSKAAHIFCALYRKHGTSFMSNQLYGDIQCMIKNAFFSVARTQ</sequence>
<evidence type="ECO:0000313" key="1">
    <source>
        <dbReference type="EMBL" id="KIY60999.1"/>
    </source>
</evidence>
<dbReference type="EMBL" id="KN881107">
    <property type="protein sequence ID" value="KIY60999.1"/>
    <property type="molecule type" value="Genomic_DNA"/>
</dbReference>
<evidence type="ECO:0000313" key="2">
    <source>
        <dbReference type="Proteomes" id="UP000054007"/>
    </source>
</evidence>